<reference evidence="1 2" key="1">
    <citation type="submission" date="2020-03" db="EMBL/GenBank/DDBJ databases">
        <title>WGS of actinomycetes isolated from Thailand.</title>
        <authorList>
            <person name="Thawai C."/>
        </authorList>
    </citation>
    <scope>NUCLEOTIDE SEQUENCE [LARGE SCALE GENOMIC DNA]</scope>
    <source>
        <strain evidence="1 2">PRB2-1</strain>
    </source>
</reference>
<evidence type="ECO:0000313" key="1">
    <source>
        <dbReference type="EMBL" id="NJP47872.1"/>
    </source>
</evidence>
<sequence length="144" mass="15358">MDDYYQTLFLFYPPPETPFGWGLDLVAVREALVAGFPEASGTFAGGGTPLYRLSFWARAEDGVEFEGLVSVEGRECVAVGEATVAEAARFVGWMRAAVVPPGGEIRFSSRAAFEGGFGEREWGVPPGAGVVEVLRGHLEEVLGG</sequence>
<gene>
    <name evidence="1" type="ORF">HCN08_31375</name>
</gene>
<dbReference type="EMBL" id="JAATEJ010000036">
    <property type="protein sequence ID" value="NJP47872.1"/>
    <property type="molecule type" value="Genomic_DNA"/>
</dbReference>
<protein>
    <submittedName>
        <fullName evidence="1">Uncharacterized protein</fullName>
    </submittedName>
</protein>
<dbReference type="Proteomes" id="UP000734511">
    <property type="component" value="Unassembled WGS sequence"/>
</dbReference>
<proteinExistence type="predicted"/>
<keyword evidence="2" id="KW-1185">Reference proteome</keyword>
<evidence type="ECO:0000313" key="2">
    <source>
        <dbReference type="Proteomes" id="UP000734511"/>
    </source>
</evidence>
<accession>A0ABX0ZYN4</accession>
<comment type="caution">
    <text evidence="1">The sequence shown here is derived from an EMBL/GenBank/DDBJ whole genome shotgun (WGS) entry which is preliminary data.</text>
</comment>
<dbReference type="RefSeq" id="WP_167986704.1">
    <property type="nucleotide sequence ID" value="NZ_JAATEJ010000036.1"/>
</dbReference>
<name>A0ABX0ZYN4_9ACTN</name>
<organism evidence="1 2">
    <name type="scientific">Actinacidiphila epipremni</name>
    <dbReference type="NCBI Taxonomy" id="2053013"/>
    <lineage>
        <taxon>Bacteria</taxon>
        <taxon>Bacillati</taxon>
        <taxon>Actinomycetota</taxon>
        <taxon>Actinomycetes</taxon>
        <taxon>Kitasatosporales</taxon>
        <taxon>Streptomycetaceae</taxon>
        <taxon>Actinacidiphila</taxon>
    </lineage>
</organism>